<reference evidence="1" key="1">
    <citation type="submission" date="2021-01" db="EMBL/GenBank/DDBJ databases">
        <title>Modified the classification status of verrucomicrobia.</title>
        <authorList>
            <person name="Feng X."/>
        </authorList>
    </citation>
    <scope>NUCLEOTIDE SEQUENCE</scope>
    <source>
        <strain evidence="1">KCTC 22041</strain>
    </source>
</reference>
<dbReference type="RefSeq" id="WP_200270625.1">
    <property type="nucleotide sequence ID" value="NZ_JAENIJ010000016.1"/>
</dbReference>
<dbReference type="EMBL" id="JAENIJ010000016">
    <property type="protein sequence ID" value="MBK1882971.1"/>
    <property type="molecule type" value="Genomic_DNA"/>
</dbReference>
<dbReference type="Proteomes" id="UP000603141">
    <property type="component" value="Unassembled WGS sequence"/>
</dbReference>
<evidence type="ECO:0000313" key="1">
    <source>
        <dbReference type="EMBL" id="MBK1882971.1"/>
    </source>
</evidence>
<keyword evidence="2" id="KW-1185">Reference proteome</keyword>
<organism evidence="1 2">
    <name type="scientific">Luteolibacter pohnpeiensis</name>
    <dbReference type="NCBI Taxonomy" id="454153"/>
    <lineage>
        <taxon>Bacteria</taxon>
        <taxon>Pseudomonadati</taxon>
        <taxon>Verrucomicrobiota</taxon>
        <taxon>Verrucomicrobiia</taxon>
        <taxon>Verrucomicrobiales</taxon>
        <taxon>Verrucomicrobiaceae</taxon>
        <taxon>Luteolibacter</taxon>
    </lineage>
</organism>
<proteinExistence type="predicted"/>
<comment type="caution">
    <text evidence="1">The sequence shown here is derived from an EMBL/GenBank/DDBJ whole genome shotgun (WGS) entry which is preliminary data.</text>
</comment>
<gene>
    <name evidence="1" type="ORF">JIN85_11130</name>
</gene>
<evidence type="ECO:0000313" key="2">
    <source>
        <dbReference type="Proteomes" id="UP000603141"/>
    </source>
</evidence>
<sequence length="127" mass="14467">MEFRITPSIELRNHLSTLESDPTSPSTSDICTTIHIDSKSGDRSWIQIYQEMINFQHFDTTLKDEILGEILDRFPVPDTIDLDPGNYVTFPITDFTTQELNSFFDLLMVDYFGATSLNGIHISSESL</sequence>
<protein>
    <submittedName>
        <fullName evidence="1">Uncharacterized protein</fullName>
    </submittedName>
</protein>
<name>A0A934S5I6_9BACT</name>
<accession>A0A934S5I6</accession>
<dbReference type="AlphaFoldDB" id="A0A934S5I6"/>